<keyword evidence="1" id="KW-0812">Transmembrane</keyword>
<reference evidence="2 3" key="1">
    <citation type="submission" date="2022-01" db="EMBL/GenBank/DDBJ databases">
        <title>Whole genome-based taxonomy of the Shewanellaceae.</title>
        <authorList>
            <person name="Martin-Rodriguez A.J."/>
        </authorList>
    </citation>
    <scope>NUCLEOTIDE SEQUENCE [LARGE SCALE GENOMIC DNA]</scope>
    <source>
        <strain evidence="2 3">DSM 24955</strain>
    </source>
</reference>
<dbReference type="Proteomes" id="UP001202134">
    <property type="component" value="Unassembled WGS sequence"/>
</dbReference>
<name>A0ABT0KVK4_9GAMM</name>
<evidence type="ECO:0000256" key="1">
    <source>
        <dbReference type="SAM" id="Phobius"/>
    </source>
</evidence>
<dbReference type="EMBL" id="JAKIKU010000019">
    <property type="protein sequence ID" value="MCL1047824.1"/>
    <property type="molecule type" value="Genomic_DNA"/>
</dbReference>
<proteinExistence type="predicted"/>
<protein>
    <submittedName>
        <fullName evidence="2">Uncharacterized protein</fullName>
    </submittedName>
</protein>
<keyword evidence="1" id="KW-1133">Transmembrane helix</keyword>
<accession>A0ABT0KVK4</accession>
<sequence length="93" mass="10624">MNKFNYRLDAAPNFKAKIIRHIVYASLVFLATFSVVYFTHYMGGLLNVDVDQPLREIPTQVVLMGLAGIFVTFVIVYVVVLWVARTIFVKLKV</sequence>
<feature type="transmembrane region" description="Helical" evidence="1">
    <location>
        <begin position="21"/>
        <end position="41"/>
    </location>
</feature>
<dbReference type="RefSeq" id="WP_102529805.1">
    <property type="nucleotide sequence ID" value="NZ_JAKIKU010000019.1"/>
</dbReference>
<evidence type="ECO:0000313" key="3">
    <source>
        <dbReference type="Proteomes" id="UP001202134"/>
    </source>
</evidence>
<keyword evidence="1" id="KW-0472">Membrane</keyword>
<gene>
    <name evidence="2" type="ORF">L2737_21210</name>
</gene>
<feature type="transmembrane region" description="Helical" evidence="1">
    <location>
        <begin position="61"/>
        <end position="84"/>
    </location>
</feature>
<comment type="caution">
    <text evidence="2">The sequence shown here is derived from an EMBL/GenBank/DDBJ whole genome shotgun (WGS) entry which is preliminary data.</text>
</comment>
<organism evidence="2 3">
    <name type="scientific">Shewanella electrodiphila</name>
    <dbReference type="NCBI Taxonomy" id="934143"/>
    <lineage>
        <taxon>Bacteria</taxon>
        <taxon>Pseudomonadati</taxon>
        <taxon>Pseudomonadota</taxon>
        <taxon>Gammaproteobacteria</taxon>
        <taxon>Alteromonadales</taxon>
        <taxon>Shewanellaceae</taxon>
        <taxon>Shewanella</taxon>
    </lineage>
</organism>
<evidence type="ECO:0000313" key="2">
    <source>
        <dbReference type="EMBL" id="MCL1047824.1"/>
    </source>
</evidence>
<keyword evidence="3" id="KW-1185">Reference proteome</keyword>